<dbReference type="RefSeq" id="WP_046281920.1">
    <property type="nucleotide sequence ID" value="NZ_LATL02000036.1"/>
</dbReference>
<sequence length="253" mass="27449">MNDSENPLKRPQKISKPLKLIGLGIGVTILIILAENFFNLSDSFSLIQDYLKQTLDWIANLGYWGPVALIFVYILATVLFLPGSILTLGAGAIFGVITGSICVSIGSVVGATCAFLVGRYLARGWVAEKIAKNDKFKAIDEAVAREGWKIVGLTRLSPIFPFNLLNYSFGLTKVSLRDYVIASWIGMIPGTLMYVYIGSLAGELATLGVEGRSKTTGEWILYGVGLMATVAVTVYVTKIARQALNEKISEEQS</sequence>
<evidence type="ECO:0000256" key="1">
    <source>
        <dbReference type="ARBA" id="ARBA00004651"/>
    </source>
</evidence>
<evidence type="ECO:0000313" key="8">
    <source>
        <dbReference type="EMBL" id="KKD34924.1"/>
    </source>
</evidence>
<feature type="transmembrane region" description="Helical" evidence="6">
    <location>
        <begin position="179"/>
        <end position="199"/>
    </location>
</feature>
<evidence type="ECO:0000256" key="5">
    <source>
        <dbReference type="ARBA" id="ARBA00023136"/>
    </source>
</evidence>
<comment type="subcellular location">
    <subcellularLocation>
        <location evidence="1 6">Cell membrane</location>
        <topology evidence="1 6">Multi-pass membrane protein</topology>
    </subcellularLocation>
</comment>
<keyword evidence="3 6" id="KW-0812">Transmembrane</keyword>
<dbReference type="InterPro" id="IPR032816">
    <property type="entry name" value="VTT_dom"/>
</dbReference>
<reference evidence="8 9" key="1">
    <citation type="submission" date="2015-06" db="EMBL/GenBank/DDBJ databases">
        <title>Draft genome assembly of filamentous brackish cyanobacterium Limnoraphis robusta strain CS-951.</title>
        <authorList>
            <person name="Willis A."/>
            <person name="Parks M."/>
            <person name="Burford M.A."/>
        </authorList>
    </citation>
    <scope>NUCLEOTIDE SEQUENCE [LARGE SCALE GENOMIC DNA]</scope>
    <source>
        <strain evidence="8 9">CS-951</strain>
    </source>
</reference>
<dbReference type="AlphaFoldDB" id="A0A0F5Y7S5"/>
<evidence type="ECO:0000256" key="3">
    <source>
        <dbReference type="ARBA" id="ARBA00022692"/>
    </source>
</evidence>
<feature type="transmembrane region" description="Helical" evidence="6">
    <location>
        <begin position="61"/>
        <end position="81"/>
    </location>
</feature>
<dbReference type="Proteomes" id="UP000033607">
    <property type="component" value="Unassembled WGS sequence"/>
</dbReference>
<dbReference type="Pfam" id="PF09335">
    <property type="entry name" value="VTT_dom"/>
    <property type="match status" value="1"/>
</dbReference>
<feature type="transmembrane region" description="Helical" evidence="6">
    <location>
        <begin position="219"/>
        <end position="237"/>
    </location>
</feature>
<feature type="transmembrane region" description="Helical" evidence="6">
    <location>
        <begin position="93"/>
        <end position="122"/>
    </location>
</feature>
<comment type="similarity">
    <text evidence="6">Belongs to the TVP38/TMEM64 family.</text>
</comment>
<feature type="domain" description="VTT" evidence="7">
    <location>
        <begin position="81"/>
        <end position="199"/>
    </location>
</feature>
<evidence type="ECO:0000313" key="9">
    <source>
        <dbReference type="Proteomes" id="UP000033607"/>
    </source>
</evidence>
<keyword evidence="2 6" id="KW-1003">Cell membrane</keyword>
<proteinExistence type="inferred from homology"/>
<evidence type="ECO:0000256" key="6">
    <source>
        <dbReference type="RuleBase" id="RU366058"/>
    </source>
</evidence>
<evidence type="ECO:0000259" key="7">
    <source>
        <dbReference type="Pfam" id="PF09335"/>
    </source>
</evidence>
<feature type="transmembrane region" description="Helical" evidence="6">
    <location>
        <begin position="20"/>
        <end position="40"/>
    </location>
</feature>
<dbReference type="EMBL" id="LATL02000036">
    <property type="protein sequence ID" value="KKD34924.1"/>
    <property type="molecule type" value="Genomic_DNA"/>
</dbReference>
<evidence type="ECO:0000256" key="2">
    <source>
        <dbReference type="ARBA" id="ARBA00022475"/>
    </source>
</evidence>
<keyword evidence="4 6" id="KW-1133">Transmembrane helix</keyword>
<name>A0A0F5Y7S5_9CYAN</name>
<dbReference type="GO" id="GO:0005886">
    <property type="term" value="C:plasma membrane"/>
    <property type="evidence" value="ECO:0007669"/>
    <property type="project" value="UniProtKB-SubCell"/>
</dbReference>
<comment type="caution">
    <text evidence="8">The sequence shown here is derived from an EMBL/GenBank/DDBJ whole genome shotgun (WGS) entry which is preliminary data.</text>
</comment>
<keyword evidence="5 6" id="KW-0472">Membrane</keyword>
<gene>
    <name evidence="8" type="ORF">WN50_28105</name>
</gene>
<protein>
    <recommendedName>
        <fullName evidence="6">TVP38/TMEM64 family membrane protein</fullName>
    </recommendedName>
</protein>
<dbReference type="PANTHER" id="PTHR12677:SF59">
    <property type="entry name" value="GOLGI APPARATUS MEMBRANE PROTEIN TVP38-RELATED"/>
    <property type="match status" value="1"/>
</dbReference>
<dbReference type="InterPro" id="IPR015414">
    <property type="entry name" value="TMEM64"/>
</dbReference>
<organism evidence="8 9">
    <name type="scientific">Limnoraphis robusta CS-951</name>
    <dbReference type="NCBI Taxonomy" id="1637645"/>
    <lineage>
        <taxon>Bacteria</taxon>
        <taxon>Bacillati</taxon>
        <taxon>Cyanobacteriota</taxon>
        <taxon>Cyanophyceae</taxon>
        <taxon>Oscillatoriophycideae</taxon>
        <taxon>Oscillatoriales</taxon>
        <taxon>Sirenicapillariaceae</taxon>
        <taxon>Limnoraphis</taxon>
    </lineage>
</organism>
<dbReference type="PATRIC" id="fig|1637645.4.peg.639"/>
<dbReference type="OrthoDB" id="9812980at2"/>
<accession>A0A0F5Y7S5</accession>
<dbReference type="PANTHER" id="PTHR12677">
    <property type="entry name" value="GOLGI APPARATUS MEMBRANE PROTEIN TVP38-RELATED"/>
    <property type="match status" value="1"/>
</dbReference>
<evidence type="ECO:0000256" key="4">
    <source>
        <dbReference type="ARBA" id="ARBA00022989"/>
    </source>
</evidence>